<dbReference type="GO" id="GO:0031012">
    <property type="term" value="C:extracellular matrix"/>
    <property type="evidence" value="ECO:0007669"/>
    <property type="project" value="TreeGrafter"/>
</dbReference>
<keyword evidence="3" id="KW-1185">Reference proteome</keyword>
<feature type="region of interest" description="Disordered" evidence="1">
    <location>
        <begin position="182"/>
        <end position="203"/>
    </location>
</feature>
<dbReference type="GO" id="GO:0061343">
    <property type="term" value="P:cell adhesion involved in heart morphogenesis"/>
    <property type="evidence" value="ECO:0007669"/>
    <property type="project" value="TreeGrafter"/>
</dbReference>
<dbReference type="PANTHER" id="PTHR33395">
    <property type="entry name" value="TRANSCRIPTASE, PUTATIVE-RELATED-RELATED"/>
    <property type="match status" value="1"/>
</dbReference>
<dbReference type="Proteomes" id="UP000054081">
    <property type="component" value="Unassembled WGS sequence"/>
</dbReference>
<protein>
    <submittedName>
        <fullName evidence="2">Uncharacterized protein</fullName>
    </submittedName>
</protein>
<proteinExistence type="predicted"/>
<name>A0A093NLS9_PYGAD</name>
<dbReference type="PANTHER" id="PTHR33395:SF22">
    <property type="entry name" value="REVERSE TRANSCRIPTASE DOMAIN-CONTAINING PROTEIN"/>
    <property type="match status" value="1"/>
</dbReference>
<sequence>ITTLDFRRENFGLFKDLLGRVPWDKALKGRGTQETWLIFKDHLLQTQEQSTPMSRKSGKNARRPAWMNKELLAKLKHRKEAYRRWKQGQVAWGEYREIVRAARDQVRKAKALTELNLAGDIKGNKKGFYRYVGDKRKIRENVGPLQREMGDLVTRDMGKAEVFNDFFASVFTSKCLSLTAQAAGGKGGDWKNEEPPTVGEHQV</sequence>
<accession>A0A093NLS9</accession>
<reference evidence="2 3" key="1">
    <citation type="submission" date="2014-04" db="EMBL/GenBank/DDBJ databases">
        <title>Genome evolution of avian class.</title>
        <authorList>
            <person name="Zhang G."/>
            <person name="Li C."/>
        </authorList>
    </citation>
    <scope>NUCLEOTIDE SEQUENCE [LARGE SCALE GENOMIC DNA]</scope>
    <source>
        <strain evidence="2">BGI_AS28</strain>
    </source>
</reference>
<evidence type="ECO:0000313" key="3">
    <source>
        <dbReference type="Proteomes" id="UP000054081"/>
    </source>
</evidence>
<feature type="non-terminal residue" evidence="2">
    <location>
        <position position="203"/>
    </location>
</feature>
<gene>
    <name evidence="2" type="ORF">AS28_14346</name>
</gene>
<organism evidence="2 3">
    <name type="scientific">Pygoscelis adeliae</name>
    <name type="common">Adelie penguin</name>
    <dbReference type="NCBI Taxonomy" id="9238"/>
    <lineage>
        <taxon>Eukaryota</taxon>
        <taxon>Metazoa</taxon>
        <taxon>Chordata</taxon>
        <taxon>Craniata</taxon>
        <taxon>Vertebrata</taxon>
        <taxon>Euteleostomi</taxon>
        <taxon>Archelosauria</taxon>
        <taxon>Archosauria</taxon>
        <taxon>Dinosauria</taxon>
        <taxon>Saurischia</taxon>
        <taxon>Theropoda</taxon>
        <taxon>Coelurosauria</taxon>
        <taxon>Aves</taxon>
        <taxon>Neognathae</taxon>
        <taxon>Neoaves</taxon>
        <taxon>Aequornithes</taxon>
        <taxon>Sphenisciformes</taxon>
        <taxon>Spheniscidae</taxon>
        <taxon>Pygoscelis</taxon>
    </lineage>
</organism>
<evidence type="ECO:0000313" key="2">
    <source>
        <dbReference type="EMBL" id="KFW65086.1"/>
    </source>
</evidence>
<dbReference type="AlphaFoldDB" id="A0A093NLS9"/>
<feature type="non-terminal residue" evidence="2">
    <location>
        <position position="1"/>
    </location>
</feature>
<dbReference type="GO" id="GO:0007508">
    <property type="term" value="P:larval heart development"/>
    <property type="evidence" value="ECO:0007669"/>
    <property type="project" value="TreeGrafter"/>
</dbReference>
<evidence type="ECO:0000256" key="1">
    <source>
        <dbReference type="SAM" id="MobiDB-lite"/>
    </source>
</evidence>
<dbReference type="EMBL" id="KL224872">
    <property type="protein sequence ID" value="KFW65086.1"/>
    <property type="molecule type" value="Genomic_DNA"/>
</dbReference>